<keyword evidence="1" id="KW-0472">Membrane</keyword>
<protein>
    <submittedName>
        <fullName evidence="2">Uncharacterized protein</fullName>
    </submittedName>
</protein>
<name>A0A7J7K4L5_BUGNE</name>
<feature type="transmembrane region" description="Helical" evidence="1">
    <location>
        <begin position="12"/>
        <end position="36"/>
    </location>
</feature>
<reference evidence="2" key="1">
    <citation type="submission" date="2020-06" db="EMBL/GenBank/DDBJ databases">
        <title>Draft genome of Bugula neritina, a colonial animal packing powerful symbionts and potential medicines.</title>
        <authorList>
            <person name="Rayko M."/>
        </authorList>
    </citation>
    <scope>NUCLEOTIDE SEQUENCE [LARGE SCALE GENOMIC DNA]</scope>
    <source>
        <strain evidence="2">Kwan_BN1</strain>
    </source>
</reference>
<evidence type="ECO:0000313" key="2">
    <source>
        <dbReference type="EMBL" id="KAF6033580.1"/>
    </source>
</evidence>
<keyword evidence="3" id="KW-1185">Reference proteome</keyword>
<keyword evidence="1" id="KW-1133">Transmembrane helix</keyword>
<sequence length="68" mass="8032">MSHKLNKSMDANIFNCITVFLSEYFYQIIFSMILGLKLKGNNAYTLGFNRRHYYKSRVTLISIFQSQL</sequence>
<dbReference type="Proteomes" id="UP000593567">
    <property type="component" value="Unassembled WGS sequence"/>
</dbReference>
<evidence type="ECO:0000313" key="3">
    <source>
        <dbReference type="Proteomes" id="UP000593567"/>
    </source>
</evidence>
<dbReference type="AlphaFoldDB" id="A0A7J7K4L5"/>
<accession>A0A7J7K4L5</accession>
<proteinExistence type="predicted"/>
<comment type="caution">
    <text evidence="2">The sequence shown here is derived from an EMBL/GenBank/DDBJ whole genome shotgun (WGS) entry which is preliminary data.</text>
</comment>
<gene>
    <name evidence="2" type="ORF">EB796_008112</name>
</gene>
<keyword evidence="1" id="KW-0812">Transmembrane</keyword>
<organism evidence="2 3">
    <name type="scientific">Bugula neritina</name>
    <name type="common">Brown bryozoan</name>
    <name type="synonym">Sertularia neritina</name>
    <dbReference type="NCBI Taxonomy" id="10212"/>
    <lineage>
        <taxon>Eukaryota</taxon>
        <taxon>Metazoa</taxon>
        <taxon>Spiralia</taxon>
        <taxon>Lophotrochozoa</taxon>
        <taxon>Bryozoa</taxon>
        <taxon>Gymnolaemata</taxon>
        <taxon>Cheilostomatida</taxon>
        <taxon>Flustrina</taxon>
        <taxon>Buguloidea</taxon>
        <taxon>Bugulidae</taxon>
        <taxon>Bugula</taxon>
    </lineage>
</organism>
<dbReference type="EMBL" id="VXIV02001290">
    <property type="protein sequence ID" value="KAF6033580.1"/>
    <property type="molecule type" value="Genomic_DNA"/>
</dbReference>
<evidence type="ECO:0000256" key="1">
    <source>
        <dbReference type="SAM" id="Phobius"/>
    </source>
</evidence>